<dbReference type="GO" id="GO:0045892">
    <property type="term" value="P:negative regulation of DNA-templated transcription"/>
    <property type="evidence" value="ECO:0007669"/>
    <property type="project" value="InterPro"/>
</dbReference>
<dbReference type="EMBL" id="UOEF01000122">
    <property type="protein sequence ID" value="VAV91409.1"/>
    <property type="molecule type" value="Genomic_DNA"/>
</dbReference>
<gene>
    <name evidence="8" type="ORF">MNBD_ALPHA04-1614</name>
</gene>
<evidence type="ECO:0000256" key="6">
    <source>
        <dbReference type="ARBA" id="ARBA00023163"/>
    </source>
</evidence>
<dbReference type="InterPro" id="IPR031316">
    <property type="entry name" value="FlgM_C"/>
</dbReference>
<evidence type="ECO:0000313" key="8">
    <source>
        <dbReference type="EMBL" id="VAV91409.1"/>
    </source>
</evidence>
<evidence type="ECO:0000256" key="2">
    <source>
        <dbReference type="ARBA" id="ARBA00017823"/>
    </source>
</evidence>
<dbReference type="InterPro" id="IPR035890">
    <property type="entry name" value="Anti-sigma-28_factor_FlgM_sf"/>
</dbReference>
<comment type="similarity">
    <text evidence="1">Belongs to the FlgM family.</text>
</comment>
<keyword evidence="5" id="KW-0805">Transcription regulation</keyword>
<dbReference type="Pfam" id="PF04316">
    <property type="entry name" value="FlgM"/>
    <property type="match status" value="1"/>
</dbReference>
<evidence type="ECO:0000256" key="1">
    <source>
        <dbReference type="ARBA" id="ARBA00005322"/>
    </source>
</evidence>
<keyword evidence="4" id="KW-1005">Bacterial flagellum biogenesis</keyword>
<sequence>MIDKLSIGQSRSVEILKTDTILPAGKSQPPIPSQQGYSVSGALSGAIEHMVQQGMPIDLQRIMAVRNAISDGQYPVDPAKIAEKILDFDRPGTSFS</sequence>
<dbReference type="GO" id="GO:0044781">
    <property type="term" value="P:bacterial-type flagellum organization"/>
    <property type="evidence" value="ECO:0007669"/>
    <property type="project" value="UniProtKB-KW"/>
</dbReference>
<dbReference type="AlphaFoldDB" id="A0A3B0RHE1"/>
<keyword evidence="3" id="KW-0678">Repressor</keyword>
<proteinExistence type="inferred from homology"/>
<name>A0A3B0RHE1_9ZZZZ</name>
<evidence type="ECO:0000259" key="7">
    <source>
        <dbReference type="Pfam" id="PF04316"/>
    </source>
</evidence>
<feature type="domain" description="Anti-sigma-28 factor FlgM C-terminal" evidence="7">
    <location>
        <begin position="52"/>
        <end position="87"/>
    </location>
</feature>
<organism evidence="8">
    <name type="scientific">hydrothermal vent metagenome</name>
    <dbReference type="NCBI Taxonomy" id="652676"/>
    <lineage>
        <taxon>unclassified sequences</taxon>
        <taxon>metagenomes</taxon>
        <taxon>ecological metagenomes</taxon>
    </lineage>
</organism>
<reference evidence="8" key="1">
    <citation type="submission" date="2018-06" db="EMBL/GenBank/DDBJ databases">
        <authorList>
            <person name="Zhirakovskaya E."/>
        </authorList>
    </citation>
    <scope>NUCLEOTIDE SEQUENCE</scope>
</reference>
<dbReference type="InterPro" id="IPR007412">
    <property type="entry name" value="FlgM"/>
</dbReference>
<dbReference type="NCBIfam" id="TIGR03824">
    <property type="entry name" value="FlgM_jcvi"/>
    <property type="match status" value="1"/>
</dbReference>
<evidence type="ECO:0000256" key="5">
    <source>
        <dbReference type="ARBA" id="ARBA00023015"/>
    </source>
</evidence>
<evidence type="ECO:0000256" key="3">
    <source>
        <dbReference type="ARBA" id="ARBA00022491"/>
    </source>
</evidence>
<dbReference type="SUPFAM" id="SSF101498">
    <property type="entry name" value="Anti-sigma factor FlgM"/>
    <property type="match status" value="1"/>
</dbReference>
<accession>A0A3B0RHE1</accession>
<evidence type="ECO:0000256" key="4">
    <source>
        <dbReference type="ARBA" id="ARBA00022795"/>
    </source>
</evidence>
<keyword evidence="6" id="KW-0804">Transcription</keyword>
<protein>
    <recommendedName>
        <fullName evidence="2">Negative regulator of flagellin synthesis</fullName>
    </recommendedName>
</protein>